<feature type="compositionally biased region" description="Low complexity" evidence="1">
    <location>
        <begin position="226"/>
        <end position="244"/>
    </location>
</feature>
<dbReference type="PANTHER" id="PTHR21055:SF3">
    <property type="entry name" value="PROTEIN PHOSPHATASE 1 REGULATORY SUBUNIT 36"/>
    <property type="match status" value="1"/>
</dbReference>
<keyword evidence="3" id="KW-1185">Reference proteome</keyword>
<evidence type="ECO:0000256" key="1">
    <source>
        <dbReference type="SAM" id="MobiDB-lite"/>
    </source>
</evidence>
<dbReference type="PANTHER" id="PTHR21055">
    <property type="entry name" value="PROTEIN PHOSPHATASE 1 REGULATORY SUBUNIT 36"/>
    <property type="match status" value="1"/>
</dbReference>
<dbReference type="Pfam" id="PF14895">
    <property type="entry name" value="PPPI_inhib"/>
    <property type="match status" value="1"/>
</dbReference>
<name>A0A820AHB7_9BILA</name>
<feature type="compositionally biased region" description="Polar residues" evidence="1">
    <location>
        <begin position="195"/>
        <end position="218"/>
    </location>
</feature>
<dbReference type="EMBL" id="CAJOBP010000476">
    <property type="protein sequence ID" value="CAF4183449.1"/>
    <property type="molecule type" value="Genomic_DNA"/>
</dbReference>
<dbReference type="Proteomes" id="UP000663873">
    <property type="component" value="Unassembled WGS sequence"/>
</dbReference>
<accession>A0A820AHB7</accession>
<sequence>MHCNDLTNDFDSLKHQLLRSCFSSAHIVLTLDREIIQFNHEETTRISNAECHMNTALVFVAQKYSNVVLGTGLKQYHHFYWIEGNDGDPLTKKREIIPYSGRVSRTLIDRGNAELLIIFATFVVWITFERKYFEVIREEIGRIIRTDAFPNPTYSSLQKAPLNFYLPNRKYIDVIFIAIQIRTRSSRSSRSTTSDFTTGGNGENASTYSDRKNTAASKKSTRSQKTVATASTTMSHTSSTSSKSGTKRQPFQRLLTIGVLGQPIDTLTLIASGKTPTGNTSASQLAQNDVKRRHSTVDSGMNMICYKDKEVTQAIQS</sequence>
<organism evidence="2 3">
    <name type="scientific">Rotaria socialis</name>
    <dbReference type="NCBI Taxonomy" id="392032"/>
    <lineage>
        <taxon>Eukaryota</taxon>
        <taxon>Metazoa</taxon>
        <taxon>Spiralia</taxon>
        <taxon>Gnathifera</taxon>
        <taxon>Rotifera</taxon>
        <taxon>Eurotatoria</taxon>
        <taxon>Bdelloidea</taxon>
        <taxon>Philodinida</taxon>
        <taxon>Philodinidae</taxon>
        <taxon>Rotaria</taxon>
    </lineage>
</organism>
<evidence type="ECO:0000313" key="2">
    <source>
        <dbReference type="EMBL" id="CAF4183449.1"/>
    </source>
</evidence>
<feature type="region of interest" description="Disordered" evidence="1">
    <location>
        <begin position="188"/>
        <end position="248"/>
    </location>
</feature>
<evidence type="ECO:0000313" key="3">
    <source>
        <dbReference type="Proteomes" id="UP000663873"/>
    </source>
</evidence>
<reference evidence="2" key="1">
    <citation type="submission" date="2021-02" db="EMBL/GenBank/DDBJ databases">
        <authorList>
            <person name="Nowell W R."/>
        </authorList>
    </citation>
    <scope>NUCLEOTIDE SEQUENCE</scope>
</reference>
<dbReference type="GO" id="GO:0019902">
    <property type="term" value="F:phosphatase binding"/>
    <property type="evidence" value="ECO:0007669"/>
    <property type="project" value="InterPro"/>
</dbReference>
<dbReference type="AlphaFoldDB" id="A0A820AHB7"/>
<protein>
    <submittedName>
        <fullName evidence="2">Uncharacterized protein</fullName>
    </submittedName>
</protein>
<dbReference type="InterPro" id="IPR026142">
    <property type="entry name" value="Pro_pase_1_reg_su_36"/>
</dbReference>
<gene>
    <name evidence="2" type="ORF">UJA718_LOCUS5463</name>
</gene>
<comment type="caution">
    <text evidence="2">The sequence shown here is derived from an EMBL/GenBank/DDBJ whole genome shotgun (WGS) entry which is preliminary data.</text>
</comment>
<proteinExistence type="predicted"/>